<dbReference type="Pfam" id="PF00501">
    <property type="entry name" value="AMP-binding"/>
    <property type="match status" value="1"/>
</dbReference>
<sequence length="610" mass="68444">MSVLSTSPRKHVAWLFETARYAYSDLPATRIRIGDEWHTQTYEELHARVQQIAAALINAGIERGDRVGLLASNMPQWTQIDLATATIGAALVPLYSTSTAEQIEHICADSGVKILFTGDEQQTRSAQEAAPKLGELQKIISLHDVEGVENLEAFAPHREPSEDQSEAIRRRMVAASPNDVFSITYTSGTTGDPRGVVISHKAMFTQLEALDQFFDLDTSDHSLCFLPLSHALERGWSAFVMASGCMNTYVPDTRKVAELLVLAQPTMLVSVPKLYETVFKEARRKVSKSKISKAIFAWALRVGARMQKSFVKGRKPQLWWRAQLPLADKLVLKNVREAMGGRKTLLACGGAPLRIEVEHFFSSCGMPILTGYGLTEAAPLVSFNRPNYHREGSCGPVIPGGEIAIGINSEIYYRGENLMDGYWNNPKATAEAIDEEGWLHTGDMGYVDEDGFLFITDRLKDIIVTIGGKNVSPAPIEDMLLADPLFEQAVILGNNRPYLTLLVKPSMPALEEISEKLHIAHDDFKQVLENSEVLEEIRKRVEEITEKLPRQEQIRDIRLLPDGFTLENGLLTPSLKIKRREVEERFREVIEDMYTKLAEKKEERNRQEKK</sequence>
<dbReference type="PANTHER" id="PTHR43272">
    <property type="entry name" value="LONG-CHAIN-FATTY-ACID--COA LIGASE"/>
    <property type="match status" value="1"/>
</dbReference>
<dbReference type="PATRIC" id="fig|883161.3.peg.613"/>
<evidence type="ECO:0000256" key="4">
    <source>
        <dbReference type="ARBA" id="ARBA00023098"/>
    </source>
</evidence>
<dbReference type="InterPro" id="IPR045851">
    <property type="entry name" value="AMP-bd_C_sf"/>
</dbReference>
<keyword evidence="2" id="KW-0436">Ligase</keyword>
<keyword evidence="3" id="KW-0276">Fatty acid metabolism</keyword>
<organism evidence="8 9">
    <name type="scientific">Propionimicrobium lymphophilum ACS-093-V-SCH5</name>
    <dbReference type="NCBI Taxonomy" id="883161"/>
    <lineage>
        <taxon>Bacteria</taxon>
        <taxon>Bacillati</taxon>
        <taxon>Actinomycetota</taxon>
        <taxon>Actinomycetes</taxon>
        <taxon>Propionibacteriales</taxon>
        <taxon>Propionibacteriaceae</taxon>
        <taxon>Propionimicrobium</taxon>
    </lineage>
</organism>
<evidence type="ECO:0000256" key="6">
    <source>
        <dbReference type="ARBA" id="ARBA00032875"/>
    </source>
</evidence>
<dbReference type="CDD" id="cd05907">
    <property type="entry name" value="VL_LC_FACS_like"/>
    <property type="match status" value="1"/>
</dbReference>
<dbReference type="Pfam" id="PF23562">
    <property type="entry name" value="AMP-binding_C_3"/>
    <property type="match status" value="1"/>
</dbReference>
<feature type="domain" description="AMP-dependent synthetase/ligase" evidence="7">
    <location>
        <begin position="23"/>
        <end position="423"/>
    </location>
</feature>
<comment type="catalytic activity">
    <reaction evidence="5">
        <text>a long-chain fatty acid + ATP + CoA = a long-chain fatty acyl-CoA + AMP + diphosphate</text>
        <dbReference type="Rhea" id="RHEA:15421"/>
        <dbReference type="ChEBI" id="CHEBI:30616"/>
        <dbReference type="ChEBI" id="CHEBI:33019"/>
        <dbReference type="ChEBI" id="CHEBI:57287"/>
        <dbReference type="ChEBI" id="CHEBI:57560"/>
        <dbReference type="ChEBI" id="CHEBI:83139"/>
        <dbReference type="ChEBI" id="CHEBI:456215"/>
        <dbReference type="EC" id="6.2.1.3"/>
    </reaction>
    <physiologicalReaction direction="left-to-right" evidence="5">
        <dbReference type="Rhea" id="RHEA:15422"/>
    </physiologicalReaction>
</comment>
<evidence type="ECO:0000256" key="2">
    <source>
        <dbReference type="ARBA" id="ARBA00022598"/>
    </source>
</evidence>
<dbReference type="PANTHER" id="PTHR43272:SF32">
    <property type="entry name" value="AMP-DEPENDENT SYNTHETASE_LIGASE DOMAIN-CONTAINING PROTEIN"/>
    <property type="match status" value="1"/>
</dbReference>
<evidence type="ECO:0000256" key="5">
    <source>
        <dbReference type="ARBA" id="ARBA00024484"/>
    </source>
</evidence>
<dbReference type="Gene3D" id="3.40.50.12780">
    <property type="entry name" value="N-terminal domain of ligase-like"/>
    <property type="match status" value="1"/>
</dbReference>
<dbReference type="OrthoDB" id="9803968at2"/>
<dbReference type="GO" id="GO:0004467">
    <property type="term" value="F:long-chain fatty acid-CoA ligase activity"/>
    <property type="evidence" value="ECO:0007669"/>
    <property type="project" value="UniProtKB-EC"/>
</dbReference>
<dbReference type="RefSeq" id="WP_016455457.1">
    <property type="nucleotide sequence ID" value="NZ_KE150269.1"/>
</dbReference>
<gene>
    <name evidence="8" type="ORF">HMPREF9306_00611</name>
</gene>
<dbReference type="STRING" id="883161.HMPREF9306_00611"/>
<dbReference type="InterPro" id="IPR000873">
    <property type="entry name" value="AMP-dep_synth/lig_dom"/>
</dbReference>
<dbReference type="AlphaFoldDB" id="S2WK72"/>
<dbReference type="PROSITE" id="PS00455">
    <property type="entry name" value="AMP_BINDING"/>
    <property type="match status" value="1"/>
</dbReference>
<evidence type="ECO:0000256" key="3">
    <source>
        <dbReference type="ARBA" id="ARBA00022832"/>
    </source>
</evidence>
<dbReference type="EMBL" id="AGZR01000005">
    <property type="protein sequence ID" value="EPD33082.1"/>
    <property type="molecule type" value="Genomic_DNA"/>
</dbReference>
<evidence type="ECO:0000313" key="8">
    <source>
        <dbReference type="EMBL" id="EPD33082.1"/>
    </source>
</evidence>
<name>S2WK72_9ACTN</name>
<accession>S2WK72</accession>
<dbReference type="SUPFAM" id="SSF56801">
    <property type="entry name" value="Acetyl-CoA synthetase-like"/>
    <property type="match status" value="1"/>
</dbReference>
<keyword evidence="4" id="KW-0443">Lipid metabolism</keyword>
<dbReference type="GO" id="GO:0016020">
    <property type="term" value="C:membrane"/>
    <property type="evidence" value="ECO:0007669"/>
    <property type="project" value="TreeGrafter"/>
</dbReference>
<protein>
    <recommendedName>
        <fullName evidence="6">Acyl-CoA synthetase</fullName>
    </recommendedName>
</protein>
<comment type="caution">
    <text evidence="8">The sequence shown here is derived from an EMBL/GenBank/DDBJ whole genome shotgun (WGS) entry which is preliminary data.</text>
</comment>
<evidence type="ECO:0000259" key="7">
    <source>
        <dbReference type="Pfam" id="PF00501"/>
    </source>
</evidence>
<keyword evidence="9" id="KW-1185">Reference proteome</keyword>
<evidence type="ECO:0000313" key="9">
    <source>
        <dbReference type="Proteomes" id="UP000014417"/>
    </source>
</evidence>
<dbReference type="Gene3D" id="3.30.300.30">
    <property type="match status" value="1"/>
</dbReference>
<evidence type="ECO:0000256" key="1">
    <source>
        <dbReference type="ARBA" id="ARBA00006432"/>
    </source>
</evidence>
<reference evidence="8 9" key="1">
    <citation type="submission" date="2013-04" db="EMBL/GenBank/DDBJ databases">
        <title>The Genome Sequence of Propionimicrobium lymphophilum ACS-093-V-SCH5.</title>
        <authorList>
            <consortium name="The Broad Institute Genomics Platform"/>
            <person name="Earl A."/>
            <person name="Ward D."/>
            <person name="Feldgarden M."/>
            <person name="Gevers D."/>
            <person name="Saerens B."/>
            <person name="Vaneechoutte M."/>
            <person name="Walker B."/>
            <person name="Young S."/>
            <person name="Zeng Q."/>
            <person name="Gargeya S."/>
            <person name="Fitzgerald M."/>
            <person name="Haas B."/>
            <person name="Abouelleil A."/>
            <person name="Allen A.W."/>
            <person name="Alvarado L."/>
            <person name="Arachchi H.M."/>
            <person name="Berlin A.M."/>
            <person name="Chapman S.B."/>
            <person name="Gainer-Dewar J."/>
            <person name="Goldberg J."/>
            <person name="Griggs A."/>
            <person name="Gujja S."/>
            <person name="Hansen M."/>
            <person name="Howarth C."/>
            <person name="Imamovic A."/>
            <person name="Ireland A."/>
            <person name="Larimer J."/>
            <person name="McCowan C."/>
            <person name="Murphy C."/>
            <person name="Pearson M."/>
            <person name="Poon T.W."/>
            <person name="Priest M."/>
            <person name="Roberts A."/>
            <person name="Saif S."/>
            <person name="Shea T."/>
            <person name="Sisk P."/>
            <person name="Sykes S."/>
            <person name="Wortman J."/>
            <person name="Nusbaum C."/>
            <person name="Birren B."/>
        </authorList>
    </citation>
    <scope>NUCLEOTIDE SEQUENCE [LARGE SCALE GENOMIC DNA]</scope>
    <source>
        <strain evidence="8 9">ACS-093-V-SCH5</strain>
    </source>
</reference>
<dbReference type="InterPro" id="IPR020845">
    <property type="entry name" value="AMP-binding_CS"/>
</dbReference>
<proteinExistence type="inferred from homology"/>
<dbReference type="InterPro" id="IPR042099">
    <property type="entry name" value="ANL_N_sf"/>
</dbReference>
<dbReference type="HOGENOM" id="CLU_000022_45_5_11"/>
<comment type="similarity">
    <text evidence="1">Belongs to the ATP-dependent AMP-binding enzyme family.</text>
</comment>
<dbReference type="Proteomes" id="UP000014417">
    <property type="component" value="Unassembled WGS sequence"/>
</dbReference>